<dbReference type="GO" id="GO:0022904">
    <property type="term" value="P:respiratory electron transport chain"/>
    <property type="evidence" value="ECO:0007669"/>
    <property type="project" value="InterPro"/>
</dbReference>
<evidence type="ECO:0000256" key="6">
    <source>
        <dbReference type="ARBA" id="ARBA00022982"/>
    </source>
</evidence>
<feature type="region of interest" description="Disordered" evidence="9">
    <location>
        <begin position="220"/>
        <end position="242"/>
    </location>
</feature>
<keyword evidence="4" id="KW-0679">Respiratory chain</keyword>
<comment type="subcellular location">
    <subcellularLocation>
        <location evidence="1">Mitochondrion inner membrane</location>
        <topology evidence="1">Peripheral membrane protein</topology>
        <orientation evidence="1">Matrix side</orientation>
    </subcellularLocation>
</comment>
<comment type="caution">
    <text evidence="10">The sequence shown here is derived from an EMBL/GenBank/DDBJ whole genome shotgun (WGS) entry which is preliminary data.</text>
</comment>
<evidence type="ECO:0000256" key="1">
    <source>
        <dbReference type="ARBA" id="ARBA00004443"/>
    </source>
</evidence>
<dbReference type="InterPro" id="IPR006806">
    <property type="entry name" value="NDUFA5"/>
</dbReference>
<evidence type="ECO:0000256" key="4">
    <source>
        <dbReference type="ARBA" id="ARBA00022660"/>
    </source>
</evidence>
<evidence type="ECO:0000313" key="11">
    <source>
        <dbReference type="Proteomes" id="UP001310594"/>
    </source>
</evidence>
<dbReference type="AlphaFoldDB" id="A0AAN7W3P3"/>
<keyword evidence="5" id="KW-0999">Mitochondrion inner membrane</keyword>
<dbReference type="GO" id="GO:0005743">
    <property type="term" value="C:mitochondrial inner membrane"/>
    <property type="evidence" value="ECO:0007669"/>
    <property type="project" value="UniProtKB-SubCell"/>
</dbReference>
<keyword evidence="7" id="KW-0496">Mitochondrion</keyword>
<dbReference type="PANTHER" id="PTHR12653:SF0">
    <property type="entry name" value="NADH DEHYDROGENASE [UBIQUINONE] 1 ALPHA SUBCOMPLEX SUBUNIT 5"/>
    <property type="match status" value="1"/>
</dbReference>
<evidence type="ECO:0000313" key="10">
    <source>
        <dbReference type="EMBL" id="KAK5699570.1"/>
    </source>
</evidence>
<dbReference type="EMBL" id="JAVRQU010000008">
    <property type="protein sequence ID" value="KAK5699570.1"/>
    <property type="molecule type" value="Genomic_DNA"/>
</dbReference>
<keyword evidence="6" id="KW-0249">Electron transport</keyword>
<evidence type="ECO:0000256" key="3">
    <source>
        <dbReference type="ARBA" id="ARBA00022448"/>
    </source>
</evidence>
<dbReference type="Proteomes" id="UP001310594">
    <property type="component" value="Unassembled WGS sequence"/>
</dbReference>
<evidence type="ECO:0000256" key="8">
    <source>
        <dbReference type="ARBA" id="ARBA00023136"/>
    </source>
</evidence>
<gene>
    <name evidence="10" type="ORF">LTR97_005698</name>
</gene>
<name>A0AAN7W3P3_9PEZI</name>
<evidence type="ECO:0000256" key="9">
    <source>
        <dbReference type="SAM" id="MobiDB-lite"/>
    </source>
</evidence>
<accession>A0AAN7W3P3</accession>
<evidence type="ECO:0000256" key="7">
    <source>
        <dbReference type="ARBA" id="ARBA00023128"/>
    </source>
</evidence>
<organism evidence="10 11">
    <name type="scientific">Elasticomyces elasticus</name>
    <dbReference type="NCBI Taxonomy" id="574655"/>
    <lineage>
        <taxon>Eukaryota</taxon>
        <taxon>Fungi</taxon>
        <taxon>Dikarya</taxon>
        <taxon>Ascomycota</taxon>
        <taxon>Pezizomycotina</taxon>
        <taxon>Dothideomycetes</taxon>
        <taxon>Dothideomycetidae</taxon>
        <taxon>Mycosphaerellales</taxon>
        <taxon>Teratosphaeriaceae</taxon>
        <taxon>Elasticomyces</taxon>
    </lineage>
</organism>
<evidence type="ECO:0000256" key="5">
    <source>
        <dbReference type="ARBA" id="ARBA00022792"/>
    </source>
</evidence>
<protein>
    <recommendedName>
        <fullName evidence="12">NADH dehydrogenase [ubiquinone] 1 alpha subcomplex subunit 5</fullName>
    </recommendedName>
</protein>
<dbReference type="PANTHER" id="PTHR12653">
    <property type="entry name" value="NADH-UBIQUINONE OXIDOREDUCTASE 13 KD-B SUBUNIT"/>
    <property type="match status" value="1"/>
</dbReference>
<keyword evidence="8" id="KW-0472">Membrane</keyword>
<comment type="similarity">
    <text evidence="2">Belongs to the complex I NDUFA5 subunit family.</text>
</comment>
<keyword evidence="3" id="KW-0813">Transport</keyword>
<dbReference type="Pfam" id="PF04716">
    <property type="entry name" value="ETC_C1_NDUFA5"/>
    <property type="match status" value="1"/>
</dbReference>
<reference evidence="10" key="1">
    <citation type="submission" date="2023-08" db="EMBL/GenBank/DDBJ databases">
        <title>Black Yeasts Isolated from many extreme environments.</title>
        <authorList>
            <person name="Coleine C."/>
            <person name="Stajich J.E."/>
            <person name="Selbmann L."/>
        </authorList>
    </citation>
    <scope>NUCLEOTIDE SEQUENCE</scope>
    <source>
        <strain evidence="10">CCFEE 5810</strain>
    </source>
</reference>
<evidence type="ECO:0008006" key="12">
    <source>
        <dbReference type="Google" id="ProtNLM"/>
    </source>
</evidence>
<evidence type="ECO:0000256" key="2">
    <source>
        <dbReference type="ARBA" id="ARBA00010261"/>
    </source>
</evidence>
<proteinExistence type="inferred from homology"/>
<sequence length="242" mass="26867">MRATTRLLAVISKSTPLVPGAPTGLTGLPTHAAPRSTLLYLYHQTLSKLQAGFPESSVYRQSTEALTKHRLSIIEAVKPEGLQAWQDRVKKTVDSHPEAFRRVPVLTQAGEENIIWRTAALQSLATASYEDEGLGAPQLEGLRHESERANQREVLERDPVEEHRVVPRIEPEPALTAGQVEEVEQKMGAGLIEEVVQVAEGEMRLVDVLAEGKVWEDLEESPNAGQWAYFERDTHTPTTQKP</sequence>